<protein>
    <recommendedName>
        <fullName evidence="2">Methyltransferase domain-containing protein</fullName>
    </recommendedName>
</protein>
<accession>U7R2Q2</accession>
<dbReference type="Proteomes" id="UP000017133">
    <property type="component" value="Unassembled WGS sequence"/>
</dbReference>
<dbReference type="PATRIC" id="fig|1389415.4.peg.1509"/>
<dbReference type="PANTHER" id="PTHR43861:SF3">
    <property type="entry name" value="PUTATIVE (AFU_ORTHOLOGUE AFUA_2G14390)-RELATED"/>
    <property type="match status" value="1"/>
</dbReference>
<dbReference type="AlphaFoldDB" id="U7R2Q2"/>
<dbReference type="EMBL" id="AXDT01000062">
    <property type="protein sequence ID" value="ERT13677.1"/>
    <property type="molecule type" value="Genomic_DNA"/>
</dbReference>
<dbReference type="CDD" id="cd02440">
    <property type="entry name" value="AdoMet_MTases"/>
    <property type="match status" value="1"/>
</dbReference>
<evidence type="ECO:0000256" key="1">
    <source>
        <dbReference type="ARBA" id="ARBA00022679"/>
    </source>
</evidence>
<dbReference type="Gene3D" id="3.40.50.150">
    <property type="entry name" value="Vaccinia Virus protein VP39"/>
    <property type="match status" value="1"/>
</dbReference>
<dbReference type="RefSeq" id="WP_023044279.1">
    <property type="nucleotide sequence ID" value="NZ_AXDT01000062.1"/>
</dbReference>
<dbReference type="InterPro" id="IPR029063">
    <property type="entry name" value="SAM-dependent_MTases_sf"/>
</dbReference>
<dbReference type="GO" id="GO:0016740">
    <property type="term" value="F:transferase activity"/>
    <property type="evidence" value="ECO:0007669"/>
    <property type="project" value="UniProtKB-KW"/>
</dbReference>
<reference evidence="3 4" key="1">
    <citation type="submission" date="2013-10" db="EMBL/GenBank/DDBJ databases">
        <title>Whole Genome Shotgun Sequence of Photorhabdus temperata J3.</title>
        <authorList>
            <person name="Park G.-S."/>
            <person name="Hong S.-J."/>
            <person name="Shin J.-H."/>
        </authorList>
    </citation>
    <scope>NUCLEOTIDE SEQUENCE [LARGE SCALE GENOMIC DNA]</scope>
    <source>
        <strain evidence="3 4">J3</strain>
    </source>
</reference>
<organism evidence="3 4">
    <name type="scientific">Photorhabdus temperata J3</name>
    <dbReference type="NCBI Taxonomy" id="1389415"/>
    <lineage>
        <taxon>Bacteria</taxon>
        <taxon>Pseudomonadati</taxon>
        <taxon>Pseudomonadota</taxon>
        <taxon>Gammaproteobacteria</taxon>
        <taxon>Enterobacterales</taxon>
        <taxon>Morganellaceae</taxon>
        <taxon>Photorhabdus</taxon>
    </lineage>
</organism>
<gene>
    <name evidence="3" type="ORF">O185_07550</name>
</gene>
<evidence type="ECO:0000313" key="3">
    <source>
        <dbReference type="EMBL" id="ERT13677.1"/>
    </source>
</evidence>
<dbReference type="Pfam" id="PF13649">
    <property type="entry name" value="Methyltransf_25"/>
    <property type="match status" value="1"/>
</dbReference>
<feature type="domain" description="Methyltransferase" evidence="2">
    <location>
        <begin position="55"/>
        <end position="151"/>
    </location>
</feature>
<keyword evidence="4" id="KW-1185">Reference proteome</keyword>
<dbReference type="SUPFAM" id="SSF53335">
    <property type="entry name" value="S-adenosyl-L-methionine-dependent methyltransferases"/>
    <property type="match status" value="1"/>
</dbReference>
<sequence>MSKKTKTELNLLSSKSFYNSYAANYSEYLQQHKGYFDVIEADITAVALERNCLSILDIGTGNGVRFSRLLARIRPTRAVAIDESDEMIALAKRSCPNTDIITLSLTDPRLEDVARGKFDIITCLSNVLGHIAENQLIPSLCRIKNLLNPNGLLIFDVNNRYNISSYGLLPVCRNWIKDFSLSHGGKFVASRTSGSEILRTPVHLFTKSEVIYLLNQCGFLVEKISFHNYTTGKRCSEYFGSILIHAMVN</sequence>
<comment type="caution">
    <text evidence="3">The sequence shown here is derived from an EMBL/GenBank/DDBJ whole genome shotgun (WGS) entry which is preliminary data.</text>
</comment>
<keyword evidence="1" id="KW-0808">Transferase</keyword>
<evidence type="ECO:0000259" key="2">
    <source>
        <dbReference type="Pfam" id="PF13649"/>
    </source>
</evidence>
<proteinExistence type="predicted"/>
<evidence type="ECO:0000313" key="4">
    <source>
        <dbReference type="Proteomes" id="UP000017133"/>
    </source>
</evidence>
<name>U7R2Q2_PHOTE</name>
<dbReference type="InterPro" id="IPR041698">
    <property type="entry name" value="Methyltransf_25"/>
</dbReference>
<dbReference type="PANTHER" id="PTHR43861">
    <property type="entry name" value="TRANS-ACONITATE 2-METHYLTRANSFERASE-RELATED"/>
    <property type="match status" value="1"/>
</dbReference>